<name>A0A7T5UHV8_9BACT</name>
<protein>
    <submittedName>
        <fullName evidence="1">Uncharacterized protein</fullName>
    </submittedName>
</protein>
<dbReference type="AlphaFoldDB" id="A0A7T5UHV8"/>
<evidence type="ECO:0000313" key="1">
    <source>
        <dbReference type="EMBL" id="QQG36835.1"/>
    </source>
</evidence>
<gene>
    <name evidence="1" type="ORF">HYS17_03425</name>
</gene>
<sequence length="237" mass="26863">MVAAKDIRVAPITAEAARHMVRCHHYSGKVVNNSQLNFGVFLNDRLEGAMQFGPSMDKSKLQGLVENTPWNGFLELNRMAFSERLPRNSESRALGVAMRMIRKSYPHIQWIISFSDAAQCGDGTIYRASGFVLTGISKNRSLFEFPNGARVAQMTMNANWNTPAMHEICKDMGIELKYRTAKEWMELGAKKLPGYQLRYLYFLDPTARQRLKAEILPFSKIAEMDAGMYRGQKVSRG</sequence>
<reference evidence="1 2" key="1">
    <citation type="submission" date="2020-07" db="EMBL/GenBank/DDBJ databases">
        <title>Huge and variable diversity of episymbiotic CPR bacteria and DPANN archaea in groundwater ecosystems.</title>
        <authorList>
            <person name="He C.Y."/>
            <person name="Keren R."/>
            <person name="Whittaker M."/>
            <person name="Farag I.F."/>
            <person name="Doudna J."/>
            <person name="Cate J.H.D."/>
            <person name="Banfield J.F."/>
        </authorList>
    </citation>
    <scope>NUCLEOTIDE SEQUENCE [LARGE SCALE GENOMIC DNA]</scope>
    <source>
        <strain evidence="1">NC_groundwater_70_Ag_B-0.1um_54_66</strain>
    </source>
</reference>
<evidence type="ECO:0000313" key="2">
    <source>
        <dbReference type="Proteomes" id="UP000595362"/>
    </source>
</evidence>
<accession>A0A7T5UHV8</accession>
<dbReference type="EMBL" id="CP066681">
    <property type="protein sequence ID" value="QQG36835.1"/>
    <property type="molecule type" value="Genomic_DNA"/>
</dbReference>
<dbReference type="Pfam" id="PF25680">
    <property type="entry name" value="Mom"/>
    <property type="match status" value="1"/>
</dbReference>
<dbReference type="Proteomes" id="UP000595362">
    <property type="component" value="Chromosome"/>
</dbReference>
<dbReference type="InterPro" id="IPR057895">
    <property type="entry name" value="Mom"/>
</dbReference>
<proteinExistence type="predicted"/>
<organism evidence="1 2">
    <name type="scientific">Micavibrio aeruginosavorus</name>
    <dbReference type="NCBI Taxonomy" id="349221"/>
    <lineage>
        <taxon>Bacteria</taxon>
        <taxon>Pseudomonadati</taxon>
        <taxon>Bdellovibrionota</taxon>
        <taxon>Bdellovibrionia</taxon>
        <taxon>Bdellovibrionales</taxon>
        <taxon>Pseudobdellovibrionaceae</taxon>
        <taxon>Micavibrio</taxon>
    </lineage>
</organism>